<dbReference type="Gene3D" id="3.30.559.30">
    <property type="entry name" value="Nonribosomal peptide synthetase, condensation domain"/>
    <property type="match status" value="1"/>
</dbReference>
<evidence type="ECO:0000313" key="2">
    <source>
        <dbReference type="EMBL" id="RVX67530.1"/>
    </source>
</evidence>
<evidence type="ECO:0008006" key="4">
    <source>
        <dbReference type="Google" id="ProtNLM"/>
    </source>
</evidence>
<proteinExistence type="predicted"/>
<dbReference type="PANTHER" id="PTHR42034">
    <property type="entry name" value="CHROMOSOME 7, WHOLE GENOME SHOTGUN SEQUENCE-RELATED"/>
    <property type="match status" value="1"/>
</dbReference>
<dbReference type="SUPFAM" id="SSF52777">
    <property type="entry name" value="CoA-dependent acyltransferases"/>
    <property type="match status" value="1"/>
</dbReference>
<dbReference type="VEuPathDB" id="FungiDB:PV10_03705"/>
<accession>A0A438MUU9</accession>
<protein>
    <recommendedName>
        <fullName evidence="4">Condensation domain-containing protein</fullName>
    </recommendedName>
</protein>
<dbReference type="Proteomes" id="UP000288859">
    <property type="component" value="Unassembled WGS sequence"/>
</dbReference>
<dbReference type="Gene3D" id="3.30.559.10">
    <property type="entry name" value="Chloramphenicol acetyltransferase-like domain"/>
    <property type="match status" value="1"/>
</dbReference>
<reference evidence="2 3" key="1">
    <citation type="submission" date="2017-03" db="EMBL/GenBank/DDBJ databases">
        <title>Genomes of endolithic fungi from Antarctica.</title>
        <authorList>
            <person name="Coleine C."/>
            <person name="Masonjones S."/>
            <person name="Stajich J.E."/>
        </authorList>
    </citation>
    <scope>NUCLEOTIDE SEQUENCE [LARGE SCALE GENOMIC DNA]</scope>
    <source>
        <strain evidence="2 3">CCFEE 6314</strain>
    </source>
</reference>
<sequence>MEVSTASSSYTQDPSGSGLYQRPLTDGERGMILGIEQPSIRELIRIHTFADFHSSQPTEKVIPAVRNAWKALRLLKSPDIATTFGDGFKRYQPCSGSELDQWLEQTFLVAESKSTTEDVVRKMQSNRGYLPVLYLVPQSNAGEAFCGSLILFISHWRTEAAGTFKILDQVFDYTDDLLHGTATSQALNSYTLGSEVNLLTPSMEDILMPNKESTDASKSRVRKHFENFNAHLPQLDFPVQGDTKNPPANTKLSRRRYTIASTSELVGACRSHSISLTAAIHSAYLSAVWSVATPDSRQKNYASLMPAQVRTRLPKSSPYRSQGAWSAAQFLMLTAQAGQDYMSRAKSLKSQYTLADQQTWLFEDTRETSAQMLNHLASMHAAPASMPWITSHGVLDREILMARHGDLQVDDVFVFADPLGPGIVFGLWSFKGMLNLEIHWNKSFHSDQVIESVLDGIEQVIDQELGIQLELNEKFLLEF</sequence>
<dbReference type="AlphaFoldDB" id="A0A438MUU9"/>
<feature type="compositionally biased region" description="Polar residues" evidence="1">
    <location>
        <begin position="1"/>
        <end position="15"/>
    </location>
</feature>
<dbReference type="OrthoDB" id="2548233at2759"/>
<feature type="region of interest" description="Disordered" evidence="1">
    <location>
        <begin position="1"/>
        <end position="24"/>
    </location>
</feature>
<dbReference type="InterPro" id="IPR023213">
    <property type="entry name" value="CAT-like_dom_sf"/>
</dbReference>
<gene>
    <name evidence="2" type="ORF">B0A52_08883</name>
</gene>
<evidence type="ECO:0000313" key="3">
    <source>
        <dbReference type="Proteomes" id="UP000288859"/>
    </source>
</evidence>
<organism evidence="2 3">
    <name type="scientific">Exophiala mesophila</name>
    <name type="common">Black yeast-like fungus</name>
    <dbReference type="NCBI Taxonomy" id="212818"/>
    <lineage>
        <taxon>Eukaryota</taxon>
        <taxon>Fungi</taxon>
        <taxon>Dikarya</taxon>
        <taxon>Ascomycota</taxon>
        <taxon>Pezizomycotina</taxon>
        <taxon>Eurotiomycetes</taxon>
        <taxon>Chaetothyriomycetidae</taxon>
        <taxon>Chaetothyriales</taxon>
        <taxon>Herpotrichiellaceae</taxon>
        <taxon>Exophiala</taxon>
    </lineage>
</organism>
<dbReference type="EMBL" id="NAJM01000047">
    <property type="protein sequence ID" value="RVX67530.1"/>
    <property type="molecule type" value="Genomic_DNA"/>
</dbReference>
<comment type="caution">
    <text evidence="2">The sequence shown here is derived from an EMBL/GenBank/DDBJ whole genome shotgun (WGS) entry which is preliminary data.</text>
</comment>
<name>A0A438MUU9_EXOME</name>
<evidence type="ECO:0000256" key="1">
    <source>
        <dbReference type="SAM" id="MobiDB-lite"/>
    </source>
</evidence>
<dbReference type="PANTHER" id="PTHR42034:SF1">
    <property type="entry name" value="CONDENSATION DOMAIN-CONTAINING PROTEIN"/>
    <property type="match status" value="1"/>
</dbReference>